<dbReference type="Proteomes" id="UP000003157">
    <property type="component" value="Unassembled WGS sequence"/>
</dbReference>
<feature type="compositionally biased region" description="Basic and acidic residues" evidence="1">
    <location>
        <begin position="76"/>
        <end position="88"/>
    </location>
</feature>
<sequence length="232" mass="26469">MKKKIILVVIVVFAVAVSGAFVLTKCFKTNSNHEQVNVVEDKDEEFNLQEEEQSKDDITTETDETGNKTANGNSESPKEDTSKQENKSKTSTKVSETPKKAETKSSNVPTTSNKSQEEKQENKTTESNKNNGSSNQGQQNKESTTFYDSITHGKKEFSSESEALRRGTEIQSKELDYVLDWNEEHPDNQIQPEINYFRVYPSAIDENGKYWYYLHFFCRSGEGLDQELKSKY</sequence>
<reference evidence="2 3" key="1">
    <citation type="submission" date="2010-12" db="EMBL/GenBank/DDBJ databases">
        <title>The Genome Sequence of Coprobacillus sp. strain 29_1.</title>
        <authorList>
            <consortium name="The Broad Institute Genome Sequencing Platform"/>
            <person name="Earl A."/>
            <person name="Ward D."/>
            <person name="Feldgarden M."/>
            <person name="Gevers D."/>
            <person name="Daigneault M."/>
            <person name="Sibley C.D."/>
            <person name="White A."/>
            <person name="Strauss J."/>
            <person name="Allen-Vercoe E."/>
            <person name="Young S.K."/>
            <person name="Zeng Q."/>
            <person name="Gargeya S."/>
            <person name="Fitzgerald M."/>
            <person name="Haas B."/>
            <person name="Abouelleil A."/>
            <person name="Alvarado L."/>
            <person name="Arachchi H.M."/>
            <person name="Berlin A."/>
            <person name="Brown A."/>
            <person name="Chapman S.B."/>
            <person name="Chen Z."/>
            <person name="Dunbar C."/>
            <person name="Freedman E."/>
            <person name="Gearin G."/>
            <person name="Gellesch M."/>
            <person name="Goldberg J."/>
            <person name="Griggs A."/>
            <person name="Gujja S."/>
            <person name="Heilman E."/>
            <person name="Heiman D."/>
            <person name="Howarth C."/>
            <person name="Larson L."/>
            <person name="Lui A."/>
            <person name="MacDonald P.J.P."/>
            <person name="Mehta T."/>
            <person name="Montmayeur A."/>
            <person name="Murphy C."/>
            <person name="Neiman D."/>
            <person name="Pearson M."/>
            <person name="Priest M."/>
            <person name="Roberts A."/>
            <person name="Saif S."/>
            <person name="Shea T."/>
            <person name="Shenoy N."/>
            <person name="Sisk P."/>
            <person name="Stolte C."/>
            <person name="Sykes S."/>
            <person name="White J."/>
            <person name="Yandava C."/>
            <person name="Nusbaum C."/>
            <person name="Birren B."/>
        </authorList>
    </citation>
    <scope>NUCLEOTIDE SEQUENCE [LARGE SCALE GENOMIC DNA]</scope>
    <source>
        <strain evidence="2 3">29_1</strain>
    </source>
</reference>
<dbReference type="HOGENOM" id="CLU_1193187_0_0_9"/>
<feature type="compositionally biased region" description="Polar residues" evidence="1">
    <location>
        <begin position="104"/>
        <end position="114"/>
    </location>
</feature>
<dbReference type="GeneID" id="78228470"/>
<feature type="compositionally biased region" description="Basic and acidic residues" evidence="1">
    <location>
        <begin position="151"/>
        <end position="167"/>
    </location>
</feature>
<feature type="compositionally biased region" description="Basic and acidic residues" evidence="1">
    <location>
        <begin position="115"/>
        <end position="126"/>
    </location>
</feature>
<gene>
    <name evidence="2" type="ORF">HMPREF9488_03545</name>
</gene>
<keyword evidence="3" id="KW-1185">Reference proteome</keyword>
<feature type="compositionally biased region" description="Acidic residues" evidence="1">
    <location>
        <begin position="41"/>
        <end position="64"/>
    </location>
</feature>
<evidence type="ECO:0000313" key="3">
    <source>
        <dbReference type="Proteomes" id="UP000003157"/>
    </source>
</evidence>
<evidence type="ECO:0000256" key="1">
    <source>
        <dbReference type="SAM" id="MobiDB-lite"/>
    </source>
</evidence>
<accession>E7GFK2</accession>
<dbReference type="EMBL" id="ADKX01000049">
    <property type="protein sequence ID" value="EFW03263.1"/>
    <property type="molecule type" value="Genomic_DNA"/>
</dbReference>
<organism evidence="2 3">
    <name type="scientific">Coprobacillus cateniformis</name>
    <dbReference type="NCBI Taxonomy" id="100884"/>
    <lineage>
        <taxon>Bacteria</taxon>
        <taxon>Bacillati</taxon>
        <taxon>Bacillota</taxon>
        <taxon>Erysipelotrichia</taxon>
        <taxon>Erysipelotrichales</taxon>
        <taxon>Coprobacillaceae</taxon>
        <taxon>Coprobacillus</taxon>
    </lineage>
</organism>
<comment type="caution">
    <text evidence="2">The sequence shown here is derived from an EMBL/GenBank/DDBJ whole genome shotgun (WGS) entry which is preliminary data.</text>
</comment>
<protein>
    <submittedName>
        <fullName evidence="2">Uncharacterized protein</fullName>
    </submittedName>
</protein>
<dbReference type="RefSeq" id="WP_008790627.1">
    <property type="nucleotide sequence ID" value="NZ_AKCB01000001.1"/>
</dbReference>
<evidence type="ECO:0000313" key="2">
    <source>
        <dbReference type="EMBL" id="EFW03263.1"/>
    </source>
</evidence>
<name>E7GFK2_9FIRM</name>
<dbReference type="STRING" id="100884.GCA_000269565_00568"/>
<proteinExistence type="predicted"/>
<feature type="region of interest" description="Disordered" evidence="1">
    <location>
        <begin position="40"/>
        <end position="167"/>
    </location>
</feature>
<dbReference type="AlphaFoldDB" id="E7GFK2"/>
<feature type="compositionally biased region" description="Low complexity" evidence="1">
    <location>
        <begin position="127"/>
        <end position="143"/>
    </location>
</feature>